<accession>A0A6J5YN36</accession>
<dbReference type="EMBL" id="CAEZXY010000009">
    <property type="protein sequence ID" value="CAB4698535.1"/>
    <property type="molecule type" value="Genomic_DNA"/>
</dbReference>
<dbReference type="CDD" id="cd00834">
    <property type="entry name" value="KAS_I_II"/>
    <property type="match status" value="1"/>
</dbReference>
<dbReference type="SUPFAM" id="SSF53901">
    <property type="entry name" value="Thiolase-like"/>
    <property type="match status" value="2"/>
</dbReference>
<dbReference type="InterPro" id="IPR014030">
    <property type="entry name" value="Ketoacyl_synth_N"/>
</dbReference>
<dbReference type="Pfam" id="PF02801">
    <property type="entry name" value="Ketoacyl-synt_C"/>
    <property type="match status" value="1"/>
</dbReference>
<dbReference type="PROSITE" id="PS52004">
    <property type="entry name" value="KS3_2"/>
    <property type="match status" value="1"/>
</dbReference>
<evidence type="ECO:0000313" key="5">
    <source>
        <dbReference type="EMBL" id="CAB4370895.1"/>
    </source>
</evidence>
<evidence type="ECO:0000313" key="6">
    <source>
        <dbReference type="EMBL" id="CAB4698535.1"/>
    </source>
</evidence>
<dbReference type="GO" id="GO:0006633">
    <property type="term" value="P:fatty acid biosynthetic process"/>
    <property type="evidence" value="ECO:0007669"/>
    <property type="project" value="InterPro"/>
</dbReference>
<dbReference type="NCBIfam" id="NF005589">
    <property type="entry name" value="PRK07314.1"/>
    <property type="match status" value="1"/>
</dbReference>
<dbReference type="InterPro" id="IPR018201">
    <property type="entry name" value="Ketoacyl_synth_AS"/>
</dbReference>
<dbReference type="PROSITE" id="PS00606">
    <property type="entry name" value="KS3_1"/>
    <property type="match status" value="1"/>
</dbReference>
<sequence>MSTKRRVAITGVGVVSPCGIGTEAYWQGLLSAAPEGLRRIENFDPEPYFANPKEARRTDRFAQFALAAADEAMTMAGDVGGDPTRKGVWIGTGIGGLTTLEEQVLVNEHKGARRVSPFMVPMLMANAASAAISMKYGWQGPCENTCTACAAGTQSIGNAYRLIVSGLCDAMVTGSSEAVMTPTCIAGFTNMTAMSSDNMSRPFDRDRNGFVLAEGSGVLVLEEMESAIARGATILAEVLGAASNADAYHITAPSPGGVGAINCMRTAIADAGLVPADVTYVNAHGTSTPLNDAAEAAAIAEVFGDTPPAVTSFKGVTGHALGGAGSLEAVGIVLGMQKGAIPPTAGYENVDPEMAPIDIVVGGAREWTPAPVLSNSFGFGGHNGCVVIGPPPA</sequence>
<proteinExistence type="inferred from homology"/>
<dbReference type="EMBL" id="CAFAAD010000102">
    <property type="protein sequence ID" value="CAB4797713.1"/>
    <property type="molecule type" value="Genomic_DNA"/>
</dbReference>
<keyword evidence="2" id="KW-0808">Transferase</keyword>
<dbReference type="PANTHER" id="PTHR11712">
    <property type="entry name" value="POLYKETIDE SYNTHASE-RELATED"/>
    <property type="match status" value="1"/>
</dbReference>
<comment type="similarity">
    <text evidence="1">Belongs to the thiolase-like superfamily. Beta-ketoacyl-ACP synthases family.</text>
</comment>
<dbReference type="Gene3D" id="3.40.47.10">
    <property type="match status" value="1"/>
</dbReference>
<gene>
    <name evidence="6" type="ORF">UFOPK2624_00399</name>
    <name evidence="7" type="ORF">UFOPK2969_01283</name>
    <name evidence="4" type="ORF">UFOPK3331_00117</name>
    <name evidence="5" type="ORF">UFOPK4201_00488</name>
</gene>
<evidence type="ECO:0000256" key="2">
    <source>
        <dbReference type="ARBA" id="ARBA00022679"/>
    </source>
</evidence>
<evidence type="ECO:0000259" key="3">
    <source>
        <dbReference type="PROSITE" id="PS52004"/>
    </source>
</evidence>
<reference evidence="4" key="1">
    <citation type="submission" date="2020-05" db="EMBL/GenBank/DDBJ databases">
        <authorList>
            <person name="Chiriac C."/>
            <person name="Salcher M."/>
            <person name="Ghai R."/>
            <person name="Kavagutti S V."/>
        </authorList>
    </citation>
    <scope>NUCLEOTIDE SEQUENCE</scope>
</reference>
<dbReference type="AlphaFoldDB" id="A0A6J5YN36"/>
<dbReference type="EMBL" id="CAEUNJ010000014">
    <property type="protein sequence ID" value="CAB4370895.1"/>
    <property type="molecule type" value="Genomic_DNA"/>
</dbReference>
<dbReference type="EMBL" id="CAESAL010000002">
    <property type="protein sequence ID" value="CAB4330322.1"/>
    <property type="molecule type" value="Genomic_DNA"/>
</dbReference>
<dbReference type="Pfam" id="PF00109">
    <property type="entry name" value="ketoacyl-synt"/>
    <property type="match status" value="1"/>
</dbReference>
<protein>
    <submittedName>
        <fullName evidence="4">Unannotated protein</fullName>
    </submittedName>
</protein>
<dbReference type="InterPro" id="IPR014031">
    <property type="entry name" value="Ketoacyl_synth_C"/>
</dbReference>
<dbReference type="InterPro" id="IPR020841">
    <property type="entry name" value="PKS_Beta-ketoAc_synthase_dom"/>
</dbReference>
<dbReference type="SMART" id="SM00825">
    <property type="entry name" value="PKS_KS"/>
    <property type="match status" value="1"/>
</dbReference>
<dbReference type="InterPro" id="IPR016039">
    <property type="entry name" value="Thiolase-like"/>
</dbReference>
<organism evidence="4">
    <name type="scientific">freshwater metagenome</name>
    <dbReference type="NCBI Taxonomy" id="449393"/>
    <lineage>
        <taxon>unclassified sequences</taxon>
        <taxon>metagenomes</taxon>
        <taxon>ecological metagenomes</taxon>
    </lineage>
</organism>
<evidence type="ECO:0000256" key="1">
    <source>
        <dbReference type="ARBA" id="ARBA00008467"/>
    </source>
</evidence>
<dbReference type="InterPro" id="IPR000794">
    <property type="entry name" value="Beta-ketoacyl_synthase"/>
</dbReference>
<dbReference type="PANTHER" id="PTHR11712:SF336">
    <property type="entry name" value="3-OXOACYL-[ACYL-CARRIER-PROTEIN] SYNTHASE, MITOCHONDRIAL"/>
    <property type="match status" value="1"/>
</dbReference>
<feature type="domain" description="Ketosynthase family 3 (KS3)" evidence="3">
    <location>
        <begin position="1"/>
        <end position="390"/>
    </location>
</feature>
<evidence type="ECO:0000313" key="7">
    <source>
        <dbReference type="EMBL" id="CAB4797713.1"/>
    </source>
</evidence>
<dbReference type="GO" id="GO:0004315">
    <property type="term" value="F:3-oxoacyl-[acyl-carrier-protein] synthase activity"/>
    <property type="evidence" value="ECO:0007669"/>
    <property type="project" value="InterPro"/>
</dbReference>
<name>A0A6J5YN36_9ZZZZ</name>
<evidence type="ECO:0000313" key="4">
    <source>
        <dbReference type="EMBL" id="CAB4330322.1"/>
    </source>
</evidence>